<evidence type="ECO:0000313" key="2">
    <source>
        <dbReference type="EMBL" id="GIO34232.1"/>
    </source>
</evidence>
<feature type="signal peptide" evidence="1">
    <location>
        <begin position="1"/>
        <end position="23"/>
    </location>
</feature>
<name>A0A919XJT0_9BACL</name>
<evidence type="ECO:0000256" key="1">
    <source>
        <dbReference type="SAM" id="SignalP"/>
    </source>
</evidence>
<dbReference type="RefSeq" id="WP_212958749.1">
    <property type="nucleotide sequence ID" value="NZ_BORQ01000009.1"/>
</dbReference>
<dbReference type="Pfam" id="PF26349">
    <property type="entry name" value="YoqH"/>
    <property type="match status" value="1"/>
</dbReference>
<reference evidence="2" key="1">
    <citation type="submission" date="2021-03" db="EMBL/GenBank/DDBJ databases">
        <title>Antimicrobial resistance genes in bacteria isolated from Japanese honey, and their potential for conferring macrolide and lincosamide resistance in the American foulbrood pathogen Paenibacillus larvae.</title>
        <authorList>
            <person name="Okamoto M."/>
            <person name="Kumagai M."/>
            <person name="Kanamori H."/>
            <person name="Takamatsu D."/>
        </authorList>
    </citation>
    <scope>NUCLEOTIDE SEQUENCE</scope>
    <source>
        <strain evidence="2">J2TS6</strain>
    </source>
</reference>
<keyword evidence="1" id="KW-0732">Signal</keyword>
<organism evidence="2 3">
    <name type="scientific">Paenibacillus albilobatus</name>
    <dbReference type="NCBI Taxonomy" id="2716884"/>
    <lineage>
        <taxon>Bacteria</taxon>
        <taxon>Bacillati</taxon>
        <taxon>Bacillota</taxon>
        <taxon>Bacilli</taxon>
        <taxon>Bacillales</taxon>
        <taxon>Paenibacillaceae</taxon>
        <taxon>Paenibacillus</taxon>
    </lineage>
</organism>
<comment type="caution">
    <text evidence="2">The sequence shown here is derived from an EMBL/GenBank/DDBJ whole genome shotgun (WGS) entry which is preliminary data.</text>
</comment>
<proteinExistence type="predicted"/>
<dbReference type="EMBL" id="BORQ01000009">
    <property type="protein sequence ID" value="GIO34232.1"/>
    <property type="molecule type" value="Genomic_DNA"/>
</dbReference>
<feature type="chain" id="PRO_5039570064" evidence="1">
    <location>
        <begin position="24"/>
        <end position="151"/>
    </location>
</feature>
<protein>
    <submittedName>
        <fullName evidence="2">Uncharacterized protein</fullName>
    </submittedName>
</protein>
<dbReference type="AlphaFoldDB" id="A0A919XJT0"/>
<dbReference type="InterPro" id="IPR058968">
    <property type="entry name" value="YoqH-like"/>
</dbReference>
<evidence type="ECO:0000313" key="3">
    <source>
        <dbReference type="Proteomes" id="UP000679779"/>
    </source>
</evidence>
<gene>
    <name evidence="2" type="primary">yoqH</name>
    <name evidence="2" type="ORF">J2TS6_53730</name>
</gene>
<keyword evidence="3" id="KW-1185">Reference proteome</keyword>
<dbReference type="Proteomes" id="UP000679779">
    <property type="component" value="Unassembled WGS sequence"/>
</dbReference>
<sequence length="151" mass="16629">MKLIISFLISLYFILVDPTNPQAAAAPVMPCSLVLEPVSGSINEKGAALVYKVKLTPSFPRTSISIHAIHLLKPGHYGNYDTYEGFAFIANKISWRFKLYPTPEADSPTWSGRIDDITAQLEDSKIEVRLSDSKTGTLGPAVLSNNFRLCK</sequence>
<accession>A0A919XJT0</accession>